<evidence type="ECO:0000256" key="13">
    <source>
        <dbReference type="PROSITE-ProRule" id="PRU00357"/>
    </source>
</evidence>
<feature type="domain" description="GATA-type" evidence="15">
    <location>
        <begin position="213"/>
        <end position="270"/>
    </location>
</feature>
<dbReference type="CDD" id="cd00202">
    <property type="entry name" value="ZnF_GATA"/>
    <property type="match status" value="1"/>
</dbReference>
<dbReference type="Pfam" id="PF00320">
    <property type="entry name" value="GATA"/>
    <property type="match status" value="1"/>
</dbReference>
<evidence type="ECO:0000256" key="4">
    <source>
        <dbReference type="ARBA" id="ARBA00022723"/>
    </source>
</evidence>
<proteinExistence type="inferred from homology"/>
<evidence type="ECO:0000256" key="10">
    <source>
        <dbReference type="ARBA" id="ARBA00023163"/>
    </source>
</evidence>
<dbReference type="PROSITE" id="PS51320">
    <property type="entry name" value="TIFY"/>
    <property type="match status" value="1"/>
</dbReference>
<dbReference type="OrthoDB" id="2162994at2759"/>
<sequence length="281" mass="30145">MNPNPSVRHQVAGGGGGELIAAADAGALLQFPEADHSSGSGSHEMEDGRFAAGENEEIEMEGPSEPSNLGDPNRTVAPRAGVGNQLTLSFQGDVYLFDNVSPEKVQAVLLLLGGQEMNVGLNSFTSPSMQNKGMDVPQRIASLTRFREKRKVRNFDKKIRYDVRKEVALRMQRNKGQFTSSKTKHEDPNSGVATSDATENGSSQENQEPIASECHHCGISTRSTPMMRRGPNGPRTLCNACGLVWANKGTMRDLSKNQPPTLPNALSEAKEGGNSAEVGVV</sequence>
<comment type="caution">
    <text evidence="18">The sequence shown here is derived from an EMBL/GenBank/DDBJ whole genome shotgun (WGS) entry which is preliminary data.</text>
</comment>
<keyword evidence="5 12" id="KW-0863">Zinc-finger</keyword>
<evidence type="ECO:0000256" key="14">
    <source>
        <dbReference type="SAM" id="MobiDB-lite"/>
    </source>
</evidence>
<gene>
    <name evidence="18" type="ORF">ZIOFF_019947</name>
</gene>
<keyword evidence="11 13" id="KW-0539">Nucleus</keyword>
<feature type="region of interest" description="Disordered" evidence="14">
    <location>
        <begin position="252"/>
        <end position="281"/>
    </location>
</feature>
<dbReference type="PANTHER" id="PTHR46125:SF27">
    <property type="entry name" value="GATA TRANSCRIPTION FACTOR 28"/>
    <property type="match status" value="1"/>
</dbReference>
<evidence type="ECO:0000256" key="1">
    <source>
        <dbReference type="ARBA" id="ARBA00002206"/>
    </source>
</evidence>
<evidence type="ECO:0000256" key="11">
    <source>
        <dbReference type="ARBA" id="ARBA00023242"/>
    </source>
</evidence>
<dbReference type="GO" id="GO:0005634">
    <property type="term" value="C:nucleus"/>
    <property type="evidence" value="ECO:0007669"/>
    <property type="project" value="UniProtKB-SubCell"/>
</dbReference>
<evidence type="ECO:0000313" key="19">
    <source>
        <dbReference type="Proteomes" id="UP000734854"/>
    </source>
</evidence>
<feature type="compositionally biased region" description="Polar residues" evidence="14">
    <location>
        <begin position="191"/>
        <end position="209"/>
    </location>
</feature>
<evidence type="ECO:0000256" key="8">
    <source>
        <dbReference type="ARBA" id="ARBA00023125"/>
    </source>
</evidence>
<evidence type="ECO:0000313" key="18">
    <source>
        <dbReference type="EMBL" id="KAG6522792.1"/>
    </source>
</evidence>
<keyword evidence="8" id="KW-0238">DNA-binding</keyword>
<evidence type="ECO:0000256" key="12">
    <source>
        <dbReference type="PROSITE-ProRule" id="PRU00094"/>
    </source>
</evidence>
<dbReference type="GO" id="GO:0043565">
    <property type="term" value="F:sequence-specific DNA binding"/>
    <property type="evidence" value="ECO:0007669"/>
    <property type="project" value="InterPro"/>
</dbReference>
<comment type="similarity">
    <text evidence="3">Belongs to the type IV zinc-finger family. Class C subfamily.</text>
</comment>
<dbReference type="Pfam" id="PF06203">
    <property type="entry name" value="CCT"/>
    <property type="match status" value="1"/>
</dbReference>
<feature type="region of interest" description="Disordered" evidence="14">
    <location>
        <begin position="172"/>
        <end position="215"/>
    </location>
</feature>
<dbReference type="InterPro" id="IPR045280">
    <property type="entry name" value="TIFY-like"/>
</dbReference>
<keyword evidence="9" id="KW-0010">Activator</keyword>
<dbReference type="AlphaFoldDB" id="A0A8J5LBY8"/>
<dbReference type="PROSITE" id="PS51017">
    <property type="entry name" value="CCT"/>
    <property type="match status" value="1"/>
</dbReference>
<dbReference type="Pfam" id="PF06200">
    <property type="entry name" value="tify"/>
    <property type="match status" value="1"/>
</dbReference>
<evidence type="ECO:0000256" key="7">
    <source>
        <dbReference type="ARBA" id="ARBA00023015"/>
    </source>
</evidence>
<evidence type="ECO:0000256" key="2">
    <source>
        <dbReference type="ARBA" id="ARBA00004123"/>
    </source>
</evidence>
<evidence type="ECO:0000256" key="3">
    <source>
        <dbReference type="ARBA" id="ARBA00007722"/>
    </source>
</evidence>
<comment type="function">
    <text evidence="1">Transcriptional activator that specifically binds 5'-GATA-3' or 5'-GAT-3' motifs within gene promoters.</text>
</comment>
<dbReference type="InterPro" id="IPR010402">
    <property type="entry name" value="CCT_domain"/>
</dbReference>
<feature type="region of interest" description="Disordered" evidence="14">
    <location>
        <begin position="57"/>
        <end position="78"/>
    </location>
</feature>
<dbReference type="EMBL" id="JACMSC010000005">
    <property type="protein sequence ID" value="KAG6522792.1"/>
    <property type="molecule type" value="Genomic_DNA"/>
</dbReference>
<evidence type="ECO:0000259" key="15">
    <source>
        <dbReference type="PROSITE" id="PS50114"/>
    </source>
</evidence>
<protein>
    <submittedName>
        <fullName evidence="18">Uncharacterized protein</fullName>
    </submittedName>
</protein>
<evidence type="ECO:0000259" key="16">
    <source>
        <dbReference type="PROSITE" id="PS51017"/>
    </source>
</evidence>
<accession>A0A8J5LBY8</accession>
<dbReference type="InterPro" id="IPR010399">
    <property type="entry name" value="Tify_dom"/>
</dbReference>
<keyword evidence="4" id="KW-0479">Metal-binding</keyword>
<keyword evidence="7" id="KW-0805">Transcription regulation</keyword>
<reference evidence="18 19" key="1">
    <citation type="submission" date="2020-08" db="EMBL/GenBank/DDBJ databases">
        <title>Plant Genome Project.</title>
        <authorList>
            <person name="Zhang R.-G."/>
        </authorList>
    </citation>
    <scope>NUCLEOTIDE SEQUENCE [LARGE SCALE GENOMIC DNA]</scope>
    <source>
        <tissue evidence="18">Rhizome</tissue>
    </source>
</reference>
<comment type="subcellular location">
    <subcellularLocation>
        <location evidence="2 13">Nucleus</location>
    </subcellularLocation>
</comment>
<dbReference type="SMART" id="SM00401">
    <property type="entry name" value="ZnF_GATA"/>
    <property type="match status" value="1"/>
</dbReference>
<dbReference type="InterPro" id="IPR000679">
    <property type="entry name" value="Znf_GATA"/>
</dbReference>
<dbReference type="PROSITE" id="PS50114">
    <property type="entry name" value="GATA_ZN_FINGER_2"/>
    <property type="match status" value="1"/>
</dbReference>
<dbReference type="Proteomes" id="UP000734854">
    <property type="component" value="Unassembled WGS sequence"/>
</dbReference>
<feature type="domain" description="Tify" evidence="17">
    <location>
        <begin position="79"/>
        <end position="114"/>
    </location>
</feature>
<dbReference type="SMART" id="SM00979">
    <property type="entry name" value="TIFY"/>
    <property type="match status" value="1"/>
</dbReference>
<evidence type="ECO:0000256" key="9">
    <source>
        <dbReference type="ARBA" id="ARBA00023159"/>
    </source>
</evidence>
<feature type="domain" description="CCT" evidence="16">
    <location>
        <begin position="139"/>
        <end position="181"/>
    </location>
</feature>
<evidence type="ECO:0000256" key="6">
    <source>
        <dbReference type="ARBA" id="ARBA00022833"/>
    </source>
</evidence>
<dbReference type="GO" id="GO:0006355">
    <property type="term" value="P:regulation of DNA-templated transcription"/>
    <property type="evidence" value="ECO:0007669"/>
    <property type="project" value="InterPro"/>
</dbReference>
<organism evidence="18 19">
    <name type="scientific">Zingiber officinale</name>
    <name type="common">Ginger</name>
    <name type="synonym">Amomum zingiber</name>
    <dbReference type="NCBI Taxonomy" id="94328"/>
    <lineage>
        <taxon>Eukaryota</taxon>
        <taxon>Viridiplantae</taxon>
        <taxon>Streptophyta</taxon>
        <taxon>Embryophyta</taxon>
        <taxon>Tracheophyta</taxon>
        <taxon>Spermatophyta</taxon>
        <taxon>Magnoliopsida</taxon>
        <taxon>Liliopsida</taxon>
        <taxon>Zingiberales</taxon>
        <taxon>Zingiberaceae</taxon>
        <taxon>Zingiber</taxon>
    </lineage>
</organism>
<dbReference type="PANTHER" id="PTHR46125">
    <property type="entry name" value="GATA TRANSCRIPTION FACTOR 28"/>
    <property type="match status" value="1"/>
</dbReference>
<dbReference type="PROSITE" id="PS00344">
    <property type="entry name" value="GATA_ZN_FINGER_1"/>
    <property type="match status" value="1"/>
</dbReference>
<name>A0A8J5LBY8_ZINOF</name>
<evidence type="ECO:0000259" key="17">
    <source>
        <dbReference type="PROSITE" id="PS51320"/>
    </source>
</evidence>
<dbReference type="GO" id="GO:0008270">
    <property type="term" value="F:zinc ion binding"/>
    <property type="evidence" value="ECO:0007669"/>
    <property type="project" value="UniProtKB-KW"/>
</dbReference>
<evidence type="ECO:0000256" key="5">
    <source>
        <dbReference type="ARBA" id="ARBA00022771"/>
    </source>
</evidence>
<keyword evidence="6" id="KW-0862">Zinc</keyword>
<keyword evidence="10" id="KW-0804">Transcription</keyword>
<keyword evidence="19" id="KW-1185">Reference proteome</keyword>